<dbReference type="Proteomes" id="UP000271098">
    <property type="component" value="Unassembled WGS sequence"/>
</dbReference>
<keyword evidence="2" id="KW-1185">Reference proteome</keyword>
<dbReference type="AlphaFoldDB" id="A0A183EFT5"/>
<name>A0A183EFT5_9BILA</name>
<dbReference type="WBParaSite" id="GPUH_0001985101-mRNA-1">
    <property type="protein sequence ID" value="GPUH_0001985101-mRNA-1"/>
    <property type="gene ID" value="GPUH_0001985101"/>
</dbReference>
<gene>
    <name evidence="1" type="ORF">GPUH_LOCUS19826</name>
</gene>
<dbReference type="EMBL" id="UYRT01089222">
    <property type="protein sequence ID" value="VDN34671.1"/>
    <property type="molecule type" value="Genomic_DNA"/>
</dbReference>
<reference evidence="3" key="1">
    <citation type="submission" date="2016-06" db="UniProtKB">
        <authorList>
            <consortium name="WormBaseParasite"/>
        </authorList>
    </citation>
    <scope>IDENTIFICATION</scope>
</reference>
<organism evidence="3">
    <name type="scientific">Gongylonema pulchrum</name>
    <dbReference type="NCBI Taxonomy" id="637853"/>
    <lineage>
        <taxon>Eukaryota</taxon>
        <taxon>Metazoa</taxon>
        <taxon>Ecdysozoa</taxon>
        <taxon>Nematoda</taxon>
        <taxon>Chromadorea</taxon>
        <taxon>Rhabditida</taxon>
        <taxon>Spirurina</taxon>
        <taxon>Spiruromorpha</taxon>
        <taxon>Spiruroidea</taxon>
        <taxon>Gongylonematidae</taxon>
        <taxon>Gongylonema</taxon>
    </lineage>
</organism>
<evidence type="ECO:0000313" key="3">
    <source>
        <dbReference type="WBParaSite" id="GPUH_0001985101-mRNA-1"/>
    </source>
</evidence>
<proteinExistence type="predicted"/>
<evidence type="ECO:0000313" key="1">
    <source>
        <dbReference type="EMBL" id="VDN34671.1"/>
    </source>
</evidence>
<evidence type="ECO:0000313" key="2">
    <source>
        <dbReference type="Proteomes" id="UP000271098"/>
    </source>
</evidence>
<dbReference type="OrthoDB" id="15627at2759"/>
<sequence>MYKLISLKRTCRIINKIIPDCFDLPLERCGNNIQSTQTILRRAGVPCTGFEQHIDVELFQKIRNSTFCKLQLFKDRQMAKS</sequence>
<protein>
    <submittedName>
        <fullName evidence="1 3">Uncharacterized protein</fullName>
    </submittedName>
</protein>
<accession>A0A183EFT5</accession>
<reference evidence="1 2" key="2">
    <citation type="submission" date="2018-11" db="EMBL/GenBank/DDBJ databases">
        <authorList>
            <consortium name="Pathogen Informatics"/>
        </authorList>
    </citation>
    <scope>NUCLEOTIDE SEQUENCE [LARGE SCALE GENOMIC DNA]</scope>
</reference>